<comment type="cofactor">
    <cofactor evidence="1">
        <name>heme</name>
        <dbReference type="ChEBI" id="CHEBI:30413"/>
    </cofactor>
</comment>
<dbReference type="Pfam" id="PF00067">
    <property type="entry name" value="p450"/>
    <property type="match status" value="1"/>
</dbReference>
<dbReference type="OrthoDB" id="1372046at2759"/>
<keyword evidence="4" id="KW-0560">Oxidoreductase</keyword>
<organism evidence="5 6">
    <name type="scientific">Smittium megazygosporum</name>
    <dbReference type="NCBI Taxonomy" id="133381"/>
    <lineage>
        <taxon>Eukaryota</taxon>
        <taxon>Fungi</taxon>
        <taxon>Fungi incertae sedis</taxon>
        <taxon>Zoopagomycota</taxon>
        <taxon>Kickxellomycotina</taxon>
        <taxon>Harpellomycetes</taxon>
        <taxon>Harpellales</taxon>
        <taxon>Legeriomycetaceae</taxon>
        <taxon>Smittium</taxon>
    </lineage>
</organism>
<evidence type="ECO:0000256" key="4">
    <source>
        <dbReference type="ARBA" id="ARBA00023033"/>
    </source>
</evidence>
<dbReference type="AlphaFoldDB" id="A0A2T9Z933"/>
<dbReference type="GO" id="GO:0020037">
    <property type="term" value="F:heme binding"/>
    <property type="evidence" value="ECO:0007669"/>
    <property type="project" value="InterPro"/>
</dbReference>
<keyword evidence="6" id="KW-1185">Reference proteome</keyword>
<dbReference type="Gene3D" id="1.10.630.10">
    <property type="entry name" value="Cytochrome P450"/>
    <property type="match status" value="1"/>
</dbReference>
<evidence type="ECO:0000256" key="1">
    <source>
        <dbReference type="ARBA" id="ARBA00001971"/>
    </source>
</evidence>
<comment type="caution">
    <text evidence="5">The sequence shown here is derived from an EMBL/GenBank/DDBJ whole genome shotgun (WGS) entry which is preliminary data.</text>
</comment>
<dbReference type="InterPro" id="IPR036396">
    <property type="entry name" value="Cyt_P450_sf"/>
</dbReference>
<evidence type="ECO:0000256" key="2">
    <source>
        <dbReference type="ARBA" id="ARBA00010617"/>
    </source>
</evidence>
<evidence type="ECO:0000313" key="6">
    <source>
        <dbReference type="Proteomes" id="UP000245609"/>
    </source>
</evidence>
<dbReference type="GO" id="GO:0005506">
    <property type="term" value="F:iron ion binding"/>
    <property type="evidence" value="ECO:0007669"/>
    <property type="project" value="InterPro"/>
</dbReference>
<dbReference type="GO" id="GO:0016705">
    <property type="term" value="F:oxidoreductase activity, acting on paired donors, with incorporation or reduction of molecular oxygen"/>
    <property type="evidence" value="ECO:0007669"/>
    <property type="project" value="InterPro"/>
</dbReference>
<accession>A0A2T9Z933</accession>
<sequence length="375" mass="43645">MKNYELSTDNNLLEYIEDFEKAGYVSTFIGSKTDFILGKPHHKLFCSLPENAFSKSKLTKKVFRKFWSPKKHIEYRKLDYIIRYYVYINNVFDYINQILIDIAVRQCYGESAAKDPYFLDSIFSLFESEVSFGEKAILSLLKFSVFNRKSKSDRARDFLRDFVLKGRLKKMSKKTIGDNYSLVNIILKNQVKINISDDIFYTALPDYLILFVTLLGDKLPNFLIDISLDPTVFKKLEIEQKKIMAKYGKRITISCLNEMVYLDAAILESIRLGITMKESQCDFFLPNGVFVPKGSFVKFNNITHNRTSPAFKMQPHNYIPERHFKIGTKLGVISENNLMWGLGKGCPYRKYCEYFLKLFASTLIRNYKISQGENA</sequence>
<dbReference type="SUPFAM" id="SSF48264">
    <property type="entry name" value="Cytochrome P450"/>
    <property type="match status" value="1"/>
</dbReference>
<proteinExistence type="inferred from homology"/>
<gene>
    <name evidence="5" type="ORF">BB560_004560</name>
</gene>
<protein>
    <recommendedName>
        <fullName evidence="7">Cytochrome P450</fullName>
    </recommendedName>
</protein>
<dbReference type="STRING" id="133381.A0A2T9Z933"/>
<dbReference type="Proteomes" id="UP000245609">
    <property type="component" value="Unassembled WGS sequence"/>
</dbReference>
<dbReference type="EMBL" id="MBFS01001428">
    <property type="protein sequence ID" value="PVV01037.1"/>
    <property type="molecule type" value="Genomic_DNA"/>
</dbReference>
<keyword evidence="4" id="KW-0503">Monooxygenase</keyword>
<dbReference type="InterPro" id="IPR001128">
    <property type="entry name" value="Cyt_P450"/>
</dbReference>
<dbReference type="PANTHER" id="PTHR46206">
    <property type="entry name" value="CYTOCHROME P450"/>
    <property type="match status" value="1"/>
</dbReference>
<name>A0A2T9Z933_9FUNG</name>
<dbReference type="GO" id="GO:0004497">
    <property type="term" value="F:monooxygenase activity"/>
    <property type="evidence" value="ECO:0007669"/>
    <property type="project" value="UniProtKB-KW"/>
</dbReference>
<evidence type="ECO:0008006" key="7">
    <source>
        <dbReference type="Google" id="ProtNLM"/>
    </source>
</evidence>
<evidence type="ECO:0000256" key="3">
    <source>
        <dbReference type="ARBA" id="ARBA00022723"/>
    </source>
</evidence>
<reference evidence="5 6" key="1">
    <citation type="journal article" date="2018" name="MBio">
        <title>Comparative Genomics Reveals the Core Gene Toolbox for the Fungus-Insect Symbiosis.</title>
        <authorList>
            <person name="Wang Y."/>
            <person name="Stata M."/>
            <person name="Wang W."/>
            <person name="Stajich J.E."/>
            <person name="White M.M."/>
            <person name="Moncalvo J.M."/>
        </authorList>
    </citation>
    <scope>NUCLEOTIDE SEQUENCE [LARGE SCALE GENOMIC DNA]</scope>
    <source>
        <strain evidence="5 6">SC-DP-2</strain>
    </source>
</reference>
<keyword evidence="3" id="KW-0479">Metal-binding</keyword>
<comment type="similarity">
    <text evidence="2">Belongs to the cytochrome P450 family.</text>
</comment>
<dbReference type="PANTHER" id="PTHR46206:SF1">
    <property type="entry name" value="P450, PUTATIVE (EUROFUNG)-RELATED"/>
    <property type="match status" value="1"/>
</dbReference>
<evidence type="ECO:0000313" key="5">
    <source>
        <dbReference type="EMBL" id="PVV01037.1"/>
    </source>
</evidence>